<sequence length="84" mass="9217">MKLTIVLLLLSFVAAAFAQFACVTNRDCEHHCHLHTGHECRDGVCHCFHVPDGRRQACAQHDECTCADGATGHCDHAGVCHCHH</sequence>
<feature type="chain" id="PRO_5044811097" description="Late nodulin domain-containing protein" evidence="1">
    <location>
        <begin position="19"/>
        <end position="84"/>
    </location>
</feature>
<keyword evidence="4" id="KW-1185">Reference proteome</keyword>
<feature type="signal peptide" evidence="1">
    <location>
        <begin position="1"/>
        <end position="18"/>
    </location>
</feature>
<evidence type="ECO:0000256" key="1">
    <source>
        <dbReference type="SAM" id="SignalP"/>
    </source>
</evidence>
<feature type="domain" description="Late nodulin" evidence="2">
    <location>
        <begin position="5"/>
        <end position="46"/>
    </location>
</feature>
<dbReference type="InterPro" id="IPR009810">
    <property type="entry name" value="Nodulin_late_dom"/>
</dbReference>
<dbReference type="EMBL" id="JBJQND010000018">
    <property type="protein sequence ID" value="KAL3837446.1"/>
    <property type="molecule type" value="Genomic_DNA"/>
</dbReference>
<comment type="caution">
    <text evidence="3">The sequence shown here is derived from an EMBL/GenBank/DDBJ whole genome shotgun (WGS) entry which is preliminary data.</text>
</comment>
<protein>
    <recommendedName>
        <fullName evidence="2">Late nodulin domain-containing protein</fullName>
    </recommendedName>
</protein>
<dbReference type="AlphaFoldDB" id="A0ABD3TLJ6"/>
<reference evidence="3 4" key="1">
    <citation type="submission" date="2024-11" db="EMBL/GenBank/DDBJ databases">
        <title>Chromosome-level genome assembly of the freshwater bivalve Anodonta woodiana.</title>
        <authorList>
            <person name="Chen X."/>
        </authorList>
    </citation>
    <scope>NUCLEOTIDE SEQUENCE [LARGE SCALE GENOMIC DNA]</scope>
    <source>
        <strain evidence="3">MN2024</strain>
        <tissue evidence="3">Gills</tissue>
    </source>
</reference>
<evidence type="ECO:0000313" key="4">
    <source>
        <dbReference type="Proteomes" id="UP001634394"/>
    </source>
</evidence>
<name>A0ABD3TLJ6_SINWO</name>
<evidence type="ECO:0000313" key="3">
    <source>
        <dbReference type="EMBL" id="KAL3837446.1"/>
    </source>
</evidence>
<organism evidence="3 4">
    <name type="scientific">Sinanodonta woodiana</name>
    <name type="common">Chinese pond mussel</name>
    <name type="synonym">Anodonta woodiana</name>
    <dbReference type="NCBI Taxonomy" id="1069815"/>
    <lineage>
        <taxon>Eukaryota</taxon>
        <taxon>Metazoa</taxon>
        <taxon>Spiralia</taxon>
        <taxon>Lophotrochozoa</taxon>
        <taxon>Mollusca</taxon>
        <taxon>Bivalvia</taxon>
        <taxon>Autobranchia</taxon>
        <taxon>Heteroconchia</taxon>
        <taxon>Palaeoheterodonta</taxon>
        <taxon>Unionida</taxon>
        <taxon>Unionoidea</taxon>
        <taxon>Unionidae</taxon>
        <taxon>Unioninae</taxon>
        <taxon>Sinanodonta</taxon>
    </lineage>
</organism>
<evidence type="ECO:0000259" key="2">
    <source>
        <dbReference type="Pfam" id="PF07127"/>
    </source>
</evidence>
<keyword evidence="1" id="KW-0732">Signal</keyword>
<dbReference type="Proteomes" id="UP001634394">
    <property type="component" value="Unassembled WGS sequence"/>
</dbReference>
<dbReference type="Pfam" id="PF07127">
    <property type="entry name" value="Nodulin_late"/>
    <property type="match status" value="1"/>
</dbReference>
<gene>
    <name evidence="3" type="ORF">ACJMK2_022805</name>
</gene>
<proteinExistence type="predicted"/>
<accession>A0ABD3TLJ6</accession>